<comment type="caution">
    <text evidence="1">The sequence shown here is derived from an EMBL/GenBank/DDBJ whole genome shotgun (WGS) entry which is preliminary data.</text>
</comment>
<reference evidence="1 2" key="1">
    <citation type="submission" date="2021-06" db="EMBL/GenBank/DDBJ databases">
        <title>Caerostris extrusa draft genome.</title>
        <authorList>
            <person name="Kono N."/>
            <person name="Arakawa K."/>
        </authorList>
    </citation>
    <scope>NUCLEOTIDE SEQUENCE [LARGE SCALE GENOMIC DNA]</scope>
</reference>
<name>A0AAV4U6V6_CAEEX</name>
<keyword evidence="2" id="KW-1185">Reference proteome</keyword>
<proteinExistence type="predicted"/>
<dbReference type="EMBL" id="BPLR01012369">
    <property type="protein sequence ID" value="GIY53493.1"/>
    <property type="molecule type" value="Genomic_DNA"/>
</dbReference>
<accession>A0AAV4U6V6</accession>
<organism evidence="1 2">
    <name type="scientific">Caerostris extrusa</name>
    <name type="common">Bark spider</name>
    <name type="synonym">Caerostris bankana</name>
    <dbReference type="NCBI Taxonomy" id="172846"/>
    <lineage>
        <taxon>Eukaryota</taxon>
        <taxon>Metazoa</taxon>
        <taxon>Ecdysozoa</taxon>
        <taxon>Arthropoda</taxon>
        <taxon>Chelicerata</taxon>
        <taxon>Arachnida</taxon>
        <taxon>Araneae</taxon>
        <taxon>Araneomorphae</taxon>
        <taxon>Entelegynae</taxon>
        <taxon>Araneoidea</taxon>
        <taxon>Araneidae</taxon>
        <taxon>Caerostris</taxon>
    </lineage>
</organism>
<gene>
    <name evidence="1" type="ORF">CEXT_252871</name>
</gene>
<protein>
    <submittedName>
        <fullName evidence="1">Uncharacterized protein</fullName>
    </submittedName>
</protein>
<evidence type="ECO:0000313" key="1">
    <source>
        <dbReference type="EMBL" id="GIY53493.1"/>
    </source>
</evidence>
<dbReference type="AlphaFoldDB" id="A0AAV4U6V6"/>
<dbReference type="Proteomes" id="UP001054945">
    <property type="component" value="Unassembled WGS sequence"/>
</dbReference>
<evidence type="ECO:0000313" key="2">
    <source>
        <dbReference type="Proteomes" id="UP001054945"/>
    </source>
</evidence>
<sequence>MINNSPDLSRADLMGGSSLQMLPRELLLTPGTFHLEQGNIFSFSGVRVPSRRPHLSSSSRSIQERMKFPVISSIFIPSKLMCLKGESMCIDSI</sequence>